<dbReference type="InterPro" id="IPR016064">
    <property type="entry name" value="NAD/diacylglycerol_kinase_sf"/>
</dbReference>
<keyword evidence="12" id="KW-0443">Lipid metabolism</keyword>
<dbReference type="GO" id="GO:0046872">
    <property type="term" value="F:metal ion binding"/>
    <property type="evidence" value="ECO:0007669"/>
    <property type="project" value="UniProtKB-KW"/>
</dbReference>
<feature type="domain" description="DAGKc" evidence="15">
    <location>
        <begin position="1"/>
        <end position="132"/>
    </location>
</feature>
<evidence type="ECO:0000256" key="8">
    <source>
        <dbReference type="ARBA" id="ARBA00022741"/>
    </source>
</evidence>
<evidence type="ECO:0000313" key="18">
    <source>
        <dbReference type="Proteomes" id="UP000295735"/>
    </source>
</evidence>
<dbReference type="GO" id="GO:0004143">
    <property type="term" value="F:ATP-dependent diacylglycerol kinase activity"/>
    <property type="evidence" value="ECO:0007669"/>
    <property type="project" value="UniProtKB-EC"/>
</dbReference>
<keyword evidence="10" id="KW-0067">ATP-binding</keyword>
<evidence type="ECO:0000259" key="15">
    <source>
        <dbReference type="PROSITE" id="PS50146"/>
    </source>
</evidence>
<comment type="similarity">
    <text evidence="2">Belongs to the diacylglycerol/lipid kinase family.</text>
</comment>
<dbReference type="AlphaFoldDB" id="A0A9Q9BUQ1"/>
<evidence type="ECO:0000256" key="2">
    <source>
        <dbReference type="ARBA" id="ARBA00005983"/>
    </source>
</evidence>
<dbReference type="GO" id="GO:0005886">
    <property type="term" value="C:plasma membrane"/>
    <property type="evidence" value="ECO:0007669"/>
    <property type="project" value="TreeGrafter"/>
</dbReference>
<dbReference type="Proteomes" id="UP000295735">
    <property type="component" value="Unassembled WGS sequence"/>
</dbReference>
<dbReference type="GO" id="GO:0008654">
    <property type="term" value="P:phospholipid biosynthetic process"/>
    <property type="evidence" value="ECO:0007669"/>
    <property type="project" value="UniProtKB-KW"/>
</dbReference>
<comment type="cofactor">
    <cofactor evidence="1">
        <name>Mg(2+)</name>
        <dbReference type="ChEBI" id="CHEBI:18420"/>
    </cofactor>
</comment>
<organism evidence="17 19">
    <name type="scientific">Macrococcus equipercicus</name>
    <dbReference type="NCBI Taxonomy" id="69967"/>
    <lineage>
        <taxon>Bacteria</taxon>
        <taxon>Bacillati</taxon>
        <taxon>Bacillota</taxon>
        <taxon>Bacilli</taxon>
        <taxon>Bacillales</taxon>
        <taxon>Staphylococcaceae</taxon>
        <taxon>Macrococcus</taxon>
    </lineage>
</organism>
<evidence type="ECO:0000256" key="9">
    <source>
        <dbReference type="ARBA" id="ARBA00022777"/>
    </source>
</evidence>
<evidence type="ECO:0000256" key="5">
    <source>
        <dbReference type="ARBA" id="ARBA00022516"/>
    </source>
</evidence>
<evidence type="ECO:0000313" key="16">
    <source>
        <dbReference type="EMBL" id="KAA1037700.1"/>
    </source>
</evidence>
<evidence type="ECO:0000313" key="19">
    <source>
        <dbReference type="Proteomes" id="UP001057381"/>
    </source>
</evidence>
<evidence type="ECO:0000256" key="12">
    <source>
        <dbReference type="ARBA" id="ARBA00023098"/>
    </source>
</evidence>
<dbReference type="NCBIfam" id="NF009603">
    <property type="entry name" value="PRK13055.1"/>
    <property type="match status" value="1"/>
</dbReference>
<dbReference type="EC" id="2.7.1.107" evidence="3"/>
<dbReference type="PROSITE" id="PS50146">
    <property type="entry name" value="DAGK"/>
    <property type="match status" value="1"/>
</dbReference>
<sequence>MRKKARIIYNPTSGREQFKKALPDVLIKLEQAGFETSAHATTAVGDATVAARAALKEEFDLIIAAGGDGTLNEVINGVAEQDNIPDIGIIPMGTVNDFGRALVIPKDIMEAVDVIIDGETVPVDIGKMNNRYFINIAGGGKITEISYEAPSKLKTMIGPLAYYVKGLEMLPEIKASDVRIEYDGEVFTGEVMLFLIGLTNSVGGFEKLAPEASINDGYFTVLFLEKVNIAEFGHIFTLATRGEHLKHPKVHYVKAKDVKVSSFEKVQLNVDGEFGGILPAHFINLERHVNVFSPLERLEKENNVQKKNEIDGQYQKEIRDSSLTGQ</sequence>
<keyword evidence="9 17" id="KW-0418">Kinase</keyword>
<protein>
    <recommendedName>
        <fullName evidence="4">Diacylglycerol kinase</fullName>
        <ecNumber evidence="3">2.7.1.107</ecNumber>
    </recommendedName>
</protein>
<dbReference type="InterPro" id="IPR005218">
    <property type="entry name" value="Diacylglycerol/lipid_kinase"/>
</dbReference>
<evidence type="ECO:0000256" key="6">
    <source>
        <dbReference type="ARBA" id="ARBA00022679"/>
    </source>
</evidence>
<reference evidence="16 18" key="1">
    <citation type="submission" date="2019-09" db="EMBL/GenBank/DDBJ databases">
        <authorList>
            <person name="Mazhar S."/>
            <person name="Altermann E."/>
            <person name="Hill C."/>
            <person name="Mcauliffe O."/>
        </authorList>
    </citation>
    <scope>NUCLEOTIDE SEQUENCE [LARGE SCALE GENOMIC DNA]</scope>
    <source>
        <strain evidence="16 18">ATCC 51831</strain>
    </source>
</reference>
<dbReference type="EMBL" id="CP073809">
    <property type="protein sequence ID" value="UTH13412.1"/>
    <property type="molecule type" value="Genomic_DNA"/>
</dbReference>
<dbReference type="NCBIfam" id="NF009874">
    <property type="entry name" value="PRK13337.1"/>
    <property type="match status" value="1"/>
</dbReference>
<evidence type="ECO:0000256" key="14">
    <source>
        <dbReference type="ARBA" id="ARBA00023264"/>
    </source>
</evidence>
<dbReference type="Pfam" id="PF00781">
    <property type="entry name" value="DAGK_cat"/>
    <property type="match status" value="1"/>
</dbReference>
<dbReference type="PANTHER" id="PTHR12358:SF106">
    <property type="entry name" value="LIPID KINASE YEGS"/>
    <property type="match status" value="1"/>
</dbReference>
<dbReference type="SUPFAM" id="SSF111331">
    <property type="entry name" value="NAD kinase/diacylglycerol kinase-like"/>
    <property type="match status" value="1"/>
</dbReference>
<dbReference type="PANTHER" id="PTHR12358">
    <property type="entry name" value="SPHINGOSINE KINASE"/>
    <property type="match status" value="1"/>
</dbReference>
<dbReference type="OrthoDB" id="142078at2"/>
<evidence type="ECO:0000256" key="11">
    <source>
        <dbReference type="ARBA" id="ARBA00022842"/>
    </source>
</evidence>
<evidence type="ECO:0000256" key="3">
    <source>
        <dbReference type="ARBA" id="ARBA00012133"/>
    </source>
</evidence>
<dbReference type="InterPro" id="IPR050187">
    <property type="entry name" value="Lipid_Phosphate_FormReg"/>
</dbReference>
<dbReference type="Proteomes" id="UP001057381">
    <property type="component" value="Chromosome"/>
</dbReference>
<dbReference type="Gene3D" id="3.40.50.10330">
    <property type="entry name" value="Probable inorganic polyphosphate/atp-NAD kinase, domain 1"/>
    <property type="match status" value="1"/>
</dbReference>
<keyword evidence="8" id="KW-0547">Nucleotide-binding</keyword>
<dbReference type="InterPro" id="IPR001206">
    <property type="entry name" value="Diacylglycerol_kinase_cat_dom"/>
</dbReference>
<dbReference type="InterPro" id="IPR017438">
    <property type="entry name" value="ATP-NAD_kinase_N"/>
</dbReference>
<dbReference type="KEGG" id="mequ:KFV11_09275"/>
<reference evidence="17" key="2">
    <citation type="submission" date="2021-04" db="EMBL/GenBank/DDBJ databases">
        <title>Complete Genome Sequences of Macrococcus spp. from dog and cattle.</title>
        <authorList>
            <person name="Schwendener S."/>
            <person name="Perreten V."/>
        </authorList>
    </citation>
    <scope>NUCLEOTIDE SEQUENCE</scope>
    <source>
        <strain evidence="17">Epi0143-OL</strain>
    </source>
</reference>
<dbReference type="NCBIfam" id="TIGR00147">
    <property type="entry name" value="YegS/Rv2252/BmrU family lipid kinase"/>
    <property type="match status" value="1"/>
</dbReference>
<evidence type="ECO:0000256" key="1">
    <source>
        <dbReference type="ARBA" id="ARBA00001946"/>
    </source>
</evidence>
<keyword evidence="14" id="KW-1208">Phospholipid metabolism</keyword>
<dbReference type="GO" id="GO:0005524">
    <property type="term" value="F:ATP binding"/>
    <property type="evidence" value="ECO:0007669"/>
    <property type="project" value="UniProtKB-KW"/>
</dbReference>
<gene>
    <name evidence="16" type="ORF">ERX35_009070</name>
    <name evidence="17" type="ORF">KFV11_09275</name>
</gene>
<dbReference type="InterPro" id="IPR045540">
    <property type="entry name" value="YegS/DAGK_C"/>
</dbReference>
<keyword evidence="18" id="KW-1185">Reference proteome</keyword>
<dbReference type="Pfam" id="PF19279">
    <property type="entry name" value="YegS_C"/>
    <property type="match status" value="1"/>
</dbReference>
<keyword evidence="11" id="KW-0460">Magnesium</keyword>
<evidence type="ECO:0000313" key="17">
    <source>
        <dbReference type="EMBL" id="UTH13412.1"/>
    </source>
</evidence>
<evidence type="ECO:0000256" key="10">
    <source>
        <dbReference type="ARBA" id="ARBA00022840"/>
    </source>
</evidence>
<keyword evidence="5" id="KW-0444">Lipid biosynthesis</keyword>
<name>A0A9Q9BUQ1_9STAP</name>
<dbReference type="FunFam" id="3.40.50.10330:FF:000008">
    <property type="entry name" value="Probable lipid kinase YegS"/>
    <property type="match status" value="1"/>
</dbReference>
<dbReference type="Gene3D" id="2.60.200.40">
    <property type="match status" value="1"/>
</dbReference>
<accession>A0A9Q9BUQ1</accession>
<evidence type="ECO:0000256" key="4">
    <source>
        <dbReference type="ARBA" id="ARBA00017575"/>
    </source>
</evidence>
<evidence type="ECO:0000256" key="7">
    <source>
        <dbReference type="ARBA" id="ARBA00022723"/>
    </source>
</evidence>
<keyword evidence="7" id="KW-0479">Metal-binding</keyword>
<keyword evidence="6 17" id="KW-0808">Transferase</keyword>
<dbReference type="SMART" id="SM00046">
    <property type="entry name" value="DAGKc"/>
    <property type="match status" value="1"/>
</dbReference>
<dbReference type="EMBL" id="SCWC02000007">
    <property type="protein sequence ID" value="KAA1037700.1"/>
    <property type="molecule type" value="Genomic_DNA"/>
</dbReference>
<dbReference type="RefSeq" id="WP_149459584.1">
    <property type="nucleotide sequence ID" value="NZ_CP073809.1"/>
</dbReference>
<keyword evidence="13" id="KW-0594">Phospholipid biosynthesis</keyword>
<proteinExistence type="inferred from homology"/>
<evidence type="ECO:0000256" key="13">
    <source>
        <dbReference type="ARBA" id="ARBA00023209"/>
    </source>
</evidence>